<dbReference type="EMBL" id="CP070968">
    <property type="protein sequence ID" value="QSF53025.1"/>
    <property type="molecule type" value="Genomic_DNA"/>
</dbReference>
<name>A0ABX7LML4_9CAUL</name>
<dbReference type="PANTHER" id="PTHR43784">
    <property type="entry name" value="GDSL-LIKE LIPASE/ACYLHYDROLASE, PUTATIVE (AFU_ORTHOLOGUE AFUA_2G00820)-RELATED"/>
    <property type="match status" value="1"/>
</dbReference>
<proteinExistence type="predicted"/>
<keyword evidence="1" id="KW-0732">Signal</keyword>
<keyword evidence="4" id="KW-1185">Reference proteome</keyword>
<evidence type="ECO:0000256" key="1">
    <source>
        <dbReference type="SAM" id="SignalP"/>
    </source>
</evidence>
<reference evidence="3 4" key="1">
    <citation type="submission" date="2021-02" db="EMBL/GenBank/DDBJ databases">
        <title>Brevundimonas sp. CS1 genome sequence.</title>
        <authorList>
            <person name="Lee K."/>
            <person name="Choi Y.-J."/>
            <person name="Son H.-R."/>
        </authorList>
    </citation>
    <scope>NUCLEOTIDE SEQUENCE [LARGE SCALE GENOMIC DNA]</scope>
    <source>
        <strain evidence="3 4">CS1</strain>
    </source>
</reference>
<feature type="chain" id="PRO_5045226372" evidence="1">
    <location>
        <begin position="27"/>
        <end position="403"/>
    </location>
</feature>
<dbReference type="Proteomes" id="UP000662957">
    <property type="component" value="Chromosome"/>
</dbReference>
<dbReference type="SUPFAM" id="SSF52266">
    <property type="entry name" value="SGNH hydrolase"/>
    <property type="match status" value="1"/>
</dbReference>
<dbReference type="InterPro" id="IPR013830">
    <property type="entry name" value="SGNH_hydro"/>
</dbReference>
<gene>
    <name evidence="3" type="ORF">JX001_09290</name>
</gene>
<dbReference type="PANTHER" id="PTHR43784:SF2">
    <property type="entry name" value="GDSL-LIKE LIPASE_ACYLHYDROLASE, PUTATIVE (AFU_ORTHOLOGUE AFUA_2G00820)-RELATED"/>
    <property type="match status" value="1"/>
</dbReference>
<evidence type="ECO:0000313" key="3">
    <source>
        <dbReference type="EMBL" id="QSF53025.1"/>
    </source>
</evidence>
<dbReference type="CDD" id="cd01830">
    <property type="entry name" value="XynE_like"/>
    <property type="match status" value="1"/>
</dbReference>
<dbReference type="Gene3D" id="3.40.50.1110">
    <property type="entry name" value="SGNH hydrolase"/>
    <property type="match status" value="1"/>
</dbReference>
<keyword evidence="3" id="KW-0378">Hydrolase</keyword>
<evidence type="ECO:0000259" key="2">
    <source>
        <dbReference type="Pfam" id="PF13472"/>
    </source>
</evidence>
<feature type="signal peptide" evidence="1">
    <location>
        <begin position="1"/>
        <end position="26"/>
    </location>
</feature>
<protein>
    <submittedName>
        <fullName evidence="3">SGNH/GDSL hydrolase family protein</fullName>
    </submittedName>
</protein>
<dbReference type="RefSeq" id="WP_205680846.1">
    <property type="nucleotide sequence ID" value="NZ_CP070968.1"/>
</dbReference>
<accession>A0ABX7LML4</accession>
<dbReference type="InterPro" id="IPR053140">
    <property type="entry name" value="GDSL_Rv0518-like"/>
</dbReference>
<evidence type="ECO:0000313" key="4">
    <source>
        <dbReference type="Proteomes" id="UP000662957"/>
    </source>
</evidence>
<organism evidence="3 4">
    <name type="scientific">Brevundimonas fontaquae</name>
    <dbReference type="NCBI Taxonomy" id="2813778"/>
    <lineage>
        <taxon>Bacteria</taxon>
        <taxon>Pseudomonadati</taxon>
        <taxon>Pseudomonadota</taxon>
        <taxon>Alphaproteobacteria</taxon>
        <taxon>Caulobacterales</taxon>
        <taxon>Caulobacteraceae</taxon>
        <taxon>Brevundimonas</taxon>
    </lineage>
</organism>
<feature type="domain" description="SGNH hydrolase-type esterase" evidence="2">
    <location>
        <begin position="201"/>
        <end position="392"/>
    </location>
</feature>
<dbReference type="GO" id="GO:0016787">
    <property type="term" value="F:hydrolase activity"/>
    <property type="evidence" value="ECO:0007669"/>
    <property type="project" value="UniProtKB-KW"/>
</dbReference>
<dbReference type="InterPro" id="IPR036514">
    <property type="entry name" value="SGNH_hydro_sf"/>
</dbReference>
<dbReference type="Pfam" id="PF13472">
    <property type="entry name" value="Lipase_GDSL_2"/>
    <property type="match status" value="1"/>
</dbReference>
<sequence length="403" mass="42642">MKKHALILTLALAALAQTGLAPCANAEAHWARSWNASPLGAAPDRGPPTLKDVTVRQVVRVSAGGERFRLRLTNEYGPTAARIGRVRIVQLAADGKPVPGTARDLTFDGSAGAVLAPDAPLLSDPVDLALPALSRLSISLYLPDEIAEPTIHLLGLSSAWIAPGDQTAAAELTDPVLVTQRVLISGIDVERAEPTRVIVTLGDSITDGANGTRDADRRWPDLLAARLQAAGLTSVAVANAGISGNRILKPKPGLGAAALARFDRDVLAVPGVTDVIVLEGVNDFGMGWRDHDPQPPTPADLIAGYRQMIVRAHAAGLKIRLATILPYKDANYWSDQGEATRQAVNAWIRSNTEADGVVDFDAVMRDPAEPLKLAAAYDSGDHLHPNDAGFRAMADAIDLTPYR</sequence>